<gene>
    <name evidence="3" type="ORF">TvY486_0027520</name>
</gene>
<feature type="domain" description="Flagellar attachment zone protein 1 conserved" evidence="2">
    <location>
        <begin position="553"/>
        <end position="639"/>
    </location>
</feature>
<evidence type="ECO:0000256" key="1">
    <source>
        <dbReference type="SAM" id="MobiDB-lite"/>
    </source>
</evidence>
<evidence type="ECO:0000313" key="3">
    <source>
        <dbReference type="EMBL" id="CCD19997.1"/>
    </source>
</evidence>
<name>F9WR14_TRYVY</name>
<proteinExistence type="predicted"/>
<dbReference type="Proteomes" id="UP000009027">
    <property type="component" value="Unassembled WGS sequence"/>
</dbReference>
<sequence>MPETCGVCLYISSRYNSNNADGVSLSFVPSCAVRPRLSCGPRNVVNAGGASMPSPVSAVASGVHGSSCVEDFVVTSHRLQLRLPHFGSCCCACHCRFSNAVCCASRKIAADVCCHNLSSNASLCHMSPNHHACCGHCICLSTLDCNVSTSGAPRGALPLLGSGNVCCGGASQHSSLVGRPMLSGGCGDDVVTRHCLKLNLPFFTGRQAPRSCDTNSLSMLPSFPRSAVAEGDEKRRVVSDAWTRSFPVNNEMPLQGGPSLLASRSNRGFAQPFESTLPTASGRRRSFDAVLPSANTVSSDVADHLVSWHRVKFYGDLPKSFSHDLQRLLEKALNEEVCDALRVPNGSVLDVRFSSDGSEVTFALRHSHSLSKRDVSKVLKGWSFNGMWRVFDLFKSPNTPRELPSARRTSSSLVLQPPTEALPDTVPQPEALGNVIPVTKVALPVIRATEEREPITATWHRLKFDVPGLEHVSEEKRSALRKALSLDLSELFVVDPDAMQNVTINNDCTLVTFSLHLPPLVSKGEADDLLHSYEFPCTWKLYDRLLEGDSEATMTCHQVCLGGSGWSRLSGKKAVKEAFVEDITEVLQTKPEDAVVSVYCSGNKIVFNLLLWHESSLTEAEVDHMLTEASLPRVWSLYRGPRSRPSRFVRQHAHSKRCEALPCRCHHSPIRRVETSRVPHHQHPTFNHIQYILSHDVELTPSSKRVKSVVPALYSARCGHRGDLKDVLFPGLHAWQAKSSDFLQTIGAFYAGREPPSPVGKSTPAPELRPSTPPLPNVSARGEVVDSTLHSRKKRPVRELRDKGLELPRLGGTLPGCSQ</sequence>
<organism evidence="3 4">
    <name type="scientific">Trypanosoma vivax (strain Y486)</name>
    <dbReference type="NCBI Taxonomy" id="1055687"/>
    <lineage>
        <taxon>Eukaryota</taxon>
        <taxon>Discoba</taxon>
        <taxon>Euglenozoa</taxon>
        <taxon>Kinetoplastea</taxon>
        <taxon>Metakinetoplastina</taxon>
        <taxon>Trypanosomatida</taxon>
        <taxon>Trypanosomatidae</taxon>
        <taxon>Trypanosoma</taxon>
        <taxon>Duttonella</taxon>
    </lineage>
</organism>
<feature type="domain" description="Flagellar attachment zone protein 1 conserved" evidence="2">
    <location>
        <begin position="456"/>
        <end position="544"/>
    </location>
</feature>
<accession>F9WR14</accession>
<protein>
    <recommendedName>
        <fullName evidence="2">Flagellar attachment zone protein 1 conserved domain-containing protein</fullName>
    </recommendedName>
</protein>
<dbReference type="AlphaFoldDB" id="F9WR14"/>
<feature type="compositionally biased region" description="Basic and acidic residues" evidence="1">
    <location>
        <begin position="797"/>
        <end position="806"/>
    </location>
</feature>
<feature type="region of interest" description="Disordered" evidence="1">
    <location>
        <begin position="753"/>
        <end position="819"/>
    </location>
</feature>
<dbReference type="Pfam" id="PF23398">
    <property type="entry name" value="FAZ1_cons"/>
    <property type="match status" value="3"/>
</dbReference>
<evidence type="ECO:0000259" key="2">
    <source>
        <dbReference type="Pfam" id="PF23398"/>
    </source>
</evidence>
<reference evidence="3 4" key="1">
    <citation type="journal article" date="2012" name="Proc. Natl. Acad. Sci. U.S.A.">
        <title>Antigenic diversity is generated by distinct evolutionary mechanisms in African trypanosome species.</title>
        <authorList>
            <person name="Jackson A.P."/>
            <person name="Berry A."/>
            <person name="Aslett M."/>
            <person name="Allison H.C."/>
            <person name="Burton P."/>
            <person name="Vavrova-Anderson J."/>
            <person name="Brown R."/>
            <person name="Browne H."/>
            <person name="Corton N."/>
            <person name="Hauser H."/>
            <person name="Gamble J."/>
            <person name="Gilderthorp R."/>
            <person name="Marcello L."/>
            <person name="McQuillan J."/>
            <person name="Otto T.D."/>
            <person name="Quail M.A."/>
            <person name="Sanders M.J."/>
            <person name="van Tonder A."/>
            <person name="Ginger M.L."/>
            <person name="Field M.C."/>
            <person name="Barry J.D."/>
            <person name="Hertz-Fowler C."/>
            <person name="Berriman M."/>
        </authorList>
    </citation>
    <scope>NUCLEOTIDE SEQUENCE</scope>
    <source>
        <strain evidence="3 4">Y486</strain>
    </source>
</reference>
<dbReference type="EMBL" id="CAEX01004623">
    <property type="protein sequence ID" value="CCD19997.1"/>
    <property type="molecule type" value="Genomic_DNA"/>
</dbReference>
<feature type="domain" description="Flagellar attachment zone protein 1 conserved" evidence="2">
    <location>
        <begin position="306"/>
        <end position="391"/>
    </location>
</feature>
<keyword evidence="4" id="KW-1185">Reference proteome</keyword>
<evidence type="ECO:0000313" key="4">
    <source>
        <dbReference type="Proteomes" id="UP000009027"/>
    </source>
</evidence>
<dbReference type="VEuPathDB" id="TriTrypDB:TvY486_0027520"/>
<dbReference type="InterPro" id="IPR056614">
    <property type="entry name" value="FAZ1_cons"/>
</dbReference>